<dbReference type="RefSeq" id="WP_189563976.1">
    <property type="nucleotide sequence ID" value="NZ_BMXF01000001.1"/>
</dbReference>
<dbReference type="CDD" id="cd00158">
    <property type="entry name" value="RHOD"/>
    <property type="match status" value="1"/>
</dbReference>
<protein>
    <submittedName>
        <fullName evidence="2">Rhodanese-like domain-containing protein</fullName>
    </submittedName>
</protein>
<dbReference type="PANTHER" id="PTHR43031:SF1">
    <property type="entry name" value="PYRIDINE NUCLEOTIDE-DISULPHIDE OXIDOREDUCTASE"/>
    <property type="match status" value="1"/>
</dbReference>
<organism evidence="2 3">
    <name type="scientific">Persicitalea jodogahamensis</name>
    <dbReference type="NCBI Taxonomy" id="402147"/>
    <lineage>
        <taxon>Bacteria</taxon>
        <taxon>Pseudomonadati</taxon>
        <taxon>Bacteroidota</taxon>
        <taxon>Cytophagia</taxon>
        <taxon>Cytophagales</taxon>
        <taxon>Spirosomataceae</taxon>
        <taxon>Persicitalea</taxon>
    </lineage>
</organism>
<evidence type="ECO:0000313" key="3">
    <source>
        <dbReference type="Proteomes" id="UP000598271"/>
    </source>
</evidence>
<dbReference type="Gene3D" id="3.40.250.10">
    <property type="entry name" value="Rhodanese-like domain"/>
    <property type="match status" value="1"/>
</dbReference>
<gene>
    <name evidence="2" type="ORF">GCM10007390_18030</name>
</gene>
<comment type="caution">
    <text evidence="2">The sequence shown here is derived from an EMBL/GenBank/DDBJ whole genome shotgun (WGS) entry which is preliminary data.</text>
</comment>
<keyword evidence="3" id="KW-1185">Reference proteome</keyword>
<dbReference type="Pfam" id="PF00581">
    <property type="entry name" value="Rhodanese"/>
    <property type="match status" value="1"/>
</dbReference>
<dbReference type="SMART" id="SM00450">
    <property type="entry name" value="RHOD"/>
    <property type="match status" value="1"/>
</dbReference>
<dbReference type="InterPro" id="IPR001763">
    <property type="entry name" value="Rhodanese-like_dom"/>
</dbReference>
<proteinExistence type="predicted"/>
<dbReference type="InterPro" id="IPR036873">
    <property type="entry name" value="Rhodanese-like_dom_sf"/>
</dbReference>
<accession>A0A8J3G9M0</accession>
<dbReference type="SUPFAM" id="SSF52821">
    <property type="entry name" value="Rhodanese/Cell cycle control phosphatase"/>
    <property type="match status" value="1"/>
</dbReference>
<feature type="domain" description="Rhodanese" evidence="1">
    <location>
        <begin position="19"/>
        <end position="101"/>
    </location>
</feature>
<evidence type="ECO:0000313" key="2">
    <source>
        <dbReference type="EMBL" id="GHB64511.1"/>
    </source>
</evidence>
<dbReference type="PANTHER" id="PTHR43031">
    <property type="entry name" value="FAD-DEPENDENT OXIDOREDUCTASE"/>
    <property type="match status" value="1"/>
</dbReference>
<name>A0A8J3G9M0_9BACT</name>
<dbReference type="PROSITE" id="PS50206">
    <property type="entry name" value="RHODANESE_3"/>
    <property type="match status" value="1"/>
</dbReference>
<reference evidence="2 3" key="1">
    <citation type="journal article" date="2014" name="Int. J. Syst. Evol. Microbiol.">
        <title>Complete genome sequence of Corynebacterium casei LMG S-19264T (=DSM 44701T), isolated from a smear-ripened cheese.</title>
        <authorList>
            <consortium name="US DOE Joint Genome Institute (JGI-PGF)"/>
            <person name="Walter F."/>
            <person name="Albersmeier A."/>
            <person name="Kalinowski J."/>
            <person name="Ruckert C."/>
        </authorList>
    </citation>
    <scope>NUCLEOTIDE SEQUENCE [LARGE SCALE GENOMIC DNA]</scope>
    <source>
        <strain evidence="2 3">KCTC 12866</strain>
    </source>
</reference>
<dbReference type="Proteomes" id="UP000598271">
    <property type="component" value="Unassembled WGS sequence"/>
</dbReference>
<evidence type="ECO:0000259" key="1">
    <source>
        <dbReference type="PROSITE" id="PS50206"/>
    </source>
</evidence>
<dbReference type="InterPro" id="IPR050229">
    <property type="entry name" value="GlpE_sulfurtransferase"/>
</dbReference>
<dbReference type="AlphaFoldDB" id="A0A8J3G9M0"/>
<dbReference type="EMBL" id="BMXF01000001">
    <property type="protein sequence ID" value="GHB64511.1"/>
    <property type="molecule type" value="Genomic_DNA"/>
</dbReference>
<sequence length="101" mass="11656">MPQKNYTDIDLSEMHRLQKQPGTVVVDVREPWEFEEFNEGGINIPLSKIRENRKILDPYTDVVVICTNGTRSKVAAMDYCRVSTWTDKNIYHLKGGILEAE</sequence>